<feature type="compositionally biased region" description="Low complexity" evidence="1">
    <location>
        <begin position="36"/>
        <end position="45"/>
    </location>
</feature>
<protein>
    <submittedName>
        <fullName evidence="2">Uncharacterized protein</fullName>
    </submittedName>
</protein>
<feature type="compositionally biased region" description="Basic and acidic residues" evidence="1">
    <location>
        <begin position="109"/>
        <end position="118"/>
    </location>
</feature>
<comment type="caution">
    <text evidence="2">The sequence shown here is derived from an EMBL/GenBank/DDBJ whole genome shotgun (WGS) entry which is preliminary data.</text>
</comment>
<evidence type="ECO:0000313" key="2">
    <source>
        <dbReference type="EMBL" id="KAK2964536.1"/>
    </source>
</evidence>
<reference evidence="2 3" key="1">
    <citation type="journal article" date="2022" name="bioRxiv">
        <title>Genomics of Preaxostyla Flagellates Illuminates Evolutionary Transitions and the Path Towards Mitochondrial Loss.</title>
        <authorList>
            <person name="Novak L.V.F."/>
            <person name="Treitli S.C."/>
            <person name="Pyrih J."/>
            <person name="Halakuc P."/>
            <person name="Pipaliya S.V."/>
            <person name="Vacek V."/>
            <person name="Brzon O."/>
            <person name="Soukal P."/>
            <person name="Eme L."/>
            <person name="Dacks J.B."/>
            <person name="Karnkowska A."/>
            <person name="Elias M."/>
            <person name="Hampl V."/>
        </authorList>
    </citation>
    <scope>NUCLEOTIDE SEQUENCE [LARGE SCALE GENOMIC DNA]</scope>
    <source>
        <strain evidence="2">NAU3</strain>
        <tissue evidence="2">Gut</tissue>
    </source>
</reference>
<feature type="compositionally biased region" description="Polar residues" evidence="1">
    <location>
        <begin position="1"/>
        <end position="10"/>
    </location>
</feature>
<evidence type="ECO:0000313" key="3">
    <source>
        <dbReference type="Proteomes" id="UP001281761"/>
    </source>
</evidence>
<feature type="compositionally biased region" description="Basic and acidic residues" evidence="1">
    <location>
        <begin position="48"/>
        <end position="69"/>
    </location>
</feature>
<evidence type="ECO:0000256" key="1">
    <source>
        <dbReference type="SAM" id="MobiDB-lite"/>
    </source>
</evidence>
<sequence length="299" mass="32959">MSSDPDQRITSPHKPSKPIIKQKRTRSSRSGPSAEIQSSSINIQQDSGHTDEDSYTVDRNHRTRTEKSTKSPSSWTKKKSKKKEFEADSDHSSFASSSDLFPPPSAKPGQKDKQKESRAQTPASSTNHNRRSVKDDDEKPMKDNPTIALAQPTPQASPIRLVPSHPTFVALTSRGRQAICQFSSSIPLKLLQQTTAPTTVDVTVPKTDLPVSIVTIPPGHTFTPTNPTTSHFFLACGSLTYRAESRYSIENKSGTWMEDVLLEPMTNFVIPDQSGLIVTLENKSQELVVLNITSVHPKS</sequence>
<accession>A0ABQ9YLJ4</accession>
<gene>
    <name evidence="2" type="ORF">BLNAU_452</name>
</gene>
<organism evidence="2 3">
    <name type="scientific">Blattamonas nauphoetae</name>
    <dbReference type="NCBI Taxonomy" id="2049346"/>
    <lineage>
        <taxon>Eukaryota</taxon>
        <taxon>Metamonada</taxon>
        <taxon>Preaxostyla</taxon>
        <taxon>Oxymonadida</taxon>
        <taxon>Blattamonas</taxon>
    </lineage>
</organism>
<name>A0ABQ9YLJ4_9EUKA</name>
<feature type="compositionally biased region" description="Basic and acidic residues" evidence="1">
    <location>
        <begin position="132"/>
        <end position="142"/>
    </location>
</feature>
<keyword evidence="3" id="KW-1185">Reference proteome</keyword>
<dbReference type="Proteomes" id="UP001281761">
    <property type="component" value="Unassembled WGS sequence"/>
</dbReference>
<feature type="region of interest" description="Disordered" evidence="1">
    <location>
        <begin position="1"/>
        <end position="150"/>
    </location>
</feature>
<feature type="compositionally biased region" description="Basic residues" evidence="1">
    <location>
        <begin position="14"/>
        <end position="27"/>
    </location>
</feature>
<dbReference type="EMBL" id="JARBJD010000002">
    <property type="protein sequence ID" value="KAK2964536.1"/>
    <property type="molecule type" value="Genomic_DNA"/>
</dbReference>
<proteinExistence type="predicted"/>